<dbReference type="InterPro" id="IPR046948">
    <property type="entry name" value="ATL20-22-like"/>
</dbReference>
<dbReference type="EMBL" id="JABCRI010000736">
    <property type="protein sequence ID" value="KAF8369472.1"/>
    <property type="molecule type" value="Genomic_DNA"/>
</dbReference>
<comment type="caution">
    <text evidence="17">The sequence shown here is derived from an EMBL/GenBank/DDBJ whole genome shotgun (WGS) entry which is preliminary data.</text>
</comment>
<evidence type="ECO:0000256" key="15">
    <source>
        <dbReference type="SAM" id="SignalP"/>
    </source>
</evidence>
<organism evidence="17 18">
    <name type="scientific">Tetracentron sinense</name>
    <name type="common">Spur-leaf</name>
    <dbReference type="NCBI Taxonomy" id="13715"/>
    <lineage>
        <taxon>Eukaryota</taxon>
        <taxon>Viridiplantae</taxon>
        <taxon>Streptophyta</taxon>
        <taxon>Embryophyta</taxon>
        <taxon>Tracheophyta</taxon>
        <taxon>Spermatophyta</taxon>
        <taxon>Magnoliopsida</taxon>
        <taxon>Trochodendrales</taxon>
        <taxon>Trochodendraceae</taxon>
        <taxon>Tetracentron</taxon>
    </lineage>
</organism>
<keyword evidence="7" id="KW-0479">Metal-binding</keyword>
<evidence type="ECO:0000256" key="8">
    <source>
        <dbReference type="ARBA" id="ARBA00022729"/>
    </source>
</evidence>
<dbReference type="GO" id="GO:0008270">
    <property type="term" value="F:zinc ion binding"/>
    <property type="evidence" value="ECO:0007669"/>
    <property type="project" value="UniProtKB-KW"/>
</dbReference>
<evidence type="ECO:0000256" key="2">
    <source>
        <dbReference type="ARBA" id="ARBA00004167"/>
    </source>
</evidence>
<keyword evidence="18" id="KW-1185">Reference proteome</keyword>
<dbReference type="Pfam" id="PF13947">
    <property type="entry name" value="GUB_WAK_bind"/>
    <property type="match status" value="1"/>
</dbReference>
<evidence type="ECO:0000256" key="6">
    <source>
        <dbReference type="ARBA" id="ARBA00022692"/>
    </source>
</evidence>
<evidence type="ECO:0000256" key="14">
    <source>
        <dbReference type="ARBA" id="ARBA00024209"/>
    </source>
</evidence>
<keyword evidence="5" id="KW-0808">Transferase</keyword>
<reference evidence="17 18" key="1">
    <citation type="submission" date="2020-04" db="EMBL/GenBank/DDBJ databases">
        <title>Plant Genome Project.</title>
        <authorList>
            <person name="Zhang R.-G."/>
        </authorList>
    </citation>
    <scope>NUCLEOTIDE SEQUENCE [LARGE SCALE GENOMIC DNA]</scope>
    <source>
        <strain evidence="17">YNK0</strain>
        <tissue evidence="17">Leaf</tissue>
    </source>
</reference>
<evidence type="ECO:0000256" key="13">
    <source>
        <dbReference type="ARBA" id="ARBA00023136"/>
    </source>
</evidence>
<comment type="subcellular location">
    <subcellularLocation>
        <location evidence="2">Membrane</location>
        <topology evidence="2">Single-pass membrane protein</topology>
    </subcellularLocation>
</comment>
<evidence type="ECO:0000256" key="1">
    <source>
        <dbReference type="ARBA" id="ARBA00000900"/>
    </source>
</evidence>
<dbReference type="GO" id="GO:0061630">
    <property type="term" value="F:ubiquitin protein ligase activity"/>
    <property type="evidence" value="ECO:0007669"/>
    <property type="project" value="UniProtKB-EC"/>
</dbReference>
<feature type="chain" id="PRO_5032397964" description="RING-type E3 ubiquitin transferase" evidence="15">
    <location>
        <begin position="23"/>
        <end position="188"/>
    </location>
</feature>
<keyword evidence="13" id="KW-0472">Membrane</keyword>
<keyword evidence="6" id="KW-0812">Transmembrane</keyword>
<evidence type="ECO:0000259" key="16">
    <source>
        <dbReference type="Pfam" id="PF13947"/>
    </source>
</evidence>
<dbReference type="EC" id="2.3.2.27" evidence="4"/>
<dbReference type="Proteomes" id="UP000655225">
    <property type="component" value="Unassembled WGS sequence"/>
</dbReference>
<feature type="signal peptide" evidence="15">
    <location>
        <begin position="1"/>
        <end position="22"/>
    </location>
</feature>
<evidence type="ECO:0000256" key="10">
    <source>
        <dbReference type="ARBA" id="ARBA00022786"/>
    </source>
</evidence>
<evidence type="ECO:0000256" key="3">
    <source>
        <dbReference type="ARBA" id="ARBA00004906"/>
    </source>
</evidence>
<evidence type="ECO:0000256" key="11">
    <source>
        <dbReference type="ARBA" id="ARBA00022833"/>
    </source>
</evidence>
<dbReference type="GO" id="GO:0030247">
    <property type="term" value="F:polysaccharide binding"/>
    <property type="evidence" value="ECO:0007669"/>
    <property type="project" value="InterPro"/>
</dbReference>
<dbReference type="PANTHER" id="PTHR46279:SF2">
    <property type="entry name" value="RING-H2 FINGER PROTEIN ATL21A-RELATED"/>
    <property type="match status" value="1"/>
</dbReference>
<accession>A0A834Y790</accession>
<evidence type="ECO:0000256" key="7">
    <source>
        <dbReference type="ARBA" id="ARBA00022723"/>
    </source>
</evidence>
<keyword evidence="12" id="KW-1133">Transmembrane helix</keyword>
<dbReference type="InterPro" id="IPR025287">
    <property type="entry name" value="WAK_GUB"/>
</dbReference>
<proteinExistence type="inferred from homology"/>
<dbReference type="OrthoDB" id="8062037at2759"/>
<comment type="similarity">
    <text evidence="14">Belongs to the RING-type zinc finger family. ATL subfamily.</text>
</comment>
<evidence type="ECO:0000256" key="9">
    <source>
        <dbReference type="ARBA" id="ARBA00022771"/>
    </source>
</evidence>
<keyword evidence="10" id="KW-0833">Ubl conjugation pathway</keyword>
<sequence length="188" mass="21402">MGTLEVVSFFFFFFLIFPDISATESDCSSSSCRYNDSIIRFPFRLDGRQPKNCGYPGFDLSCNNESTTVLNLPSSGEFLVRDISYDTQEIRIYDPYNCLPRRFLQLNFSGSPFNGVYNQNYTFLSCPADLTRERPTFMPAQSDQYGFSSDLSDDLLLQWDVPNCRDCEAQGGQCRFDSNASLKIGMLL</sequence>
<dbReference type="AlphaFoldDB" id="A0A834Y790"/>
<evidence type="ECO:0000256" key="12">
    <source>
        <dbReference type="ARBA" id="ARBA00022989"/>
    </source>
</evidence>
<comment type="catalytic activity">
    <reaction evidence="1">
        <text>S-ubiquitinyl-[E2 ubiquitin-conjugating enzyme]-L-cysteine + [acceptor protein]-L-lysine = [E2 ubiquitin-conjugating enzyme]-L-cysteine + N(6)-ubiquitinyl-[acceptor protein]-L-lysine.</text>
        <dbReference type="EC" id="2.3.2.27"/>
    </reaction>
</comment>
<evidence type="ECO:0000256" key="5">
    <source>
        <dbReference type="ARBA" id="ARBA00022679"/>
    </source>
</evidence>
<keyword evidence="8 15" id="KW-0732">Signal</keyword>
<gene>
    <name evidence="17" type="ORF">HHK36_032512</name>
</gene>
<dbReference type="GO" id="GO:0016020">
    <property type="term" value="C:membrane"/>
    <property type="evidence" value="ECO:0007669"/>
    <property type="project" value="UniProtKB-SubCell"/>
</dbReference>
<protein>
    <recommendedName>
        <fullName evidence="4">RING-type E3 ubiquitin transferase</fullName>
        <ecNumber evidence="4">2.3.2.27</ecNumber>
    </recommendedName>
</protein>
<evidence type="ECO:0000313" key="18">
    <source>
        <dbReference type="Proteomes" id="UP000655225"/>
    </source>
</evidence>
<comment type="pathway">
    <text evidence="3">Protein modification; protein ubiquitination.</text>
</comment>
<name>A0A834Y790_TETSI</name>
<evidence type="ECO:0000313" key="17">
    <source>
        <dbReference type="EMBL" id="KAF8369472.1"/>
    </source>
</evidence>
<keyword evidence="11" id="KW-0862">Zinc</keyword>
<keyword evidence="9" id="KW-0863">Zinc-finger</keyword>
<dbReference type="OMA" id="CTISECK"/>
<evidence type="ECO:0000256" key="4">
    <source>
        <dbReference type="ARBA" id="ARBA00012483"/>
    </source>
</evidence>
<dbReference type="PANTHER" id="PTHR46279">
    <property type="entry name" value="RING/U-BOX SUPERFAMILY PROTEIN"/>
    <property type="match status" value="1"/>
</dbReference>
<feature type="domain" description="Wall-associated receptor kinase galacturonan-binding" evidence="16">
    <location>
        <begin position="27"/>
        <end position="94"/>
    </location>
</feature>